<keyword evidence="2 5" id="KW-0689">Ribosomal protein</keyword>
<keyword evidence="3 5" id="KW-0687">Ribonucleoprotein</keyword>
<protein>
    <recommendedName>
        <fullName evidence="4 5">Large ribosomal subunit protein bL27</fullName>
    </recommendedName>
</protein>
<dbReference type="GO" id="GO:0005840">
    <property type="term" value="C:ribosome"/>
    <property type="evidence" value="ECO:0007669"/>
    <property type="project" value="UniProtKB-KW"/>
</dbReference>
<evidence type="ECO:0000256" key="1">
    <source>
        <dbReference type="ARBA" id="ARBA00010797"/>
    </source>
</evidence>
<dbReference type="Gene3D" id="2.40.50.100">
    <property type="match status" value="1"/>
</dbReference>
<name>A0ABT9Y995_9FIRM</name>
<reference evidence="6 7" key="1">
    <citation type="submission" date="2023-07" db="EMBL/GenBank/DDBJ databases">
        <title>Genomic Encyclopedia of Type Strains, Phase IV (KMG-IV): sequencing the most valuable type-strain genomes for metagenomic binning, comparative biology and taxonomic classification.</title>
        <authorList>
            <person name="Goeker M."/>
        </authorList>
    </citation>
    <scope>NUCLEOTIDE SEQUENCE [LARGE SCALE GENOMIC DNA]</scope>
    <source>
        <strain evidence="6 7">DSM 16980</strain>
    </source>
</reference>
<evidence type="ECO:0000256" key="4">
    <source>
        <dbReference type="ARBA" id="ARBA00035175"/>
    </source>
</evidence>
<dbReference type="PROSITE" id="PS00831">
    <property type="entry name" value="RIBOSOMAL_L27"/>
    <property type="match status" value="1"/>
</dbReference>
<sequence length="93" mass="10263">MFNFDLQLFAHKKGVSSTRNGRDSAAQRLGVKEQAGTLVTAGSILVRQRGTHFHPGQNVGIGRDDTLFAKINGKVAFERNGRYKRQISVYAAE</sequence>
<dbReference type="Pfam" id="PF01016">
    <property type="entry name" value="Ribosomal_L27"/>
    <property type="match status" value="1"/>
</dbReference>
<proteinExistence type="inferred from homology"/>
<accession>A0ABT9Y995</accession>
<dbReference type="NCBIfam" id="TIGR00062">
    <property type="entry name" value="L27"/>
    <property type="match status" value="1"/>
</dbReference>
<organism evidence="6 7">
    <name type="scientific">Pectinatus haikarae</name>
    <dbReference type="NCBI Taxonomy" id="349096"/>
    <lineage>
        <taxon>Bacteria</taxon>
        <taxon>Bacillati</taxon>
        <taxon>Bacillota</taxon>
        <taxon>Negativicutes</taxon>
        <taxon>Selenomonadales</taxon>
        <taxon>Selenomonadaceae</taxon>
        <taxon>Pectinatus</taxon>
    </lineage>
</organism>
<dbReference type="HAMAP" id="MF_00539">
    <property type="entry name" value="Ribosomal_bL27"/>
    <property type="match status" value="1"/>
</dbReference>
<dbReference type="InterPro" id="IPR001684">
    <property type="entry name" value="Ribosomal_bL27"/>
</dbReference>
<gene>
    <name evidence="5" type="primary">rpmA</name>
    <name evidence="6" type="ORF">J2S01_002138</name>
</gene>
<comment type="caution">
    <text evidence="6">The sequence shown here is derived from an EMBL/GenBank/DDBJ whole genome shotgun (WGS) entry which is preliminary data.</text>
</comment>
<dbReference type="InterPro" id="IPR018261">
    <property type="entry name" value="Ribosomal_bL27_CS"/>
</dbReference>
<dbReference type="EMBL" id="JAUSUE010000016">
    <property type="protein sequence ID" value="MDQ0204410.1"/>
    <property type="molecule type" value="Genomic_DNA"/>
</dbReference>
<evidence type="ECO:0000313" key="7">
    <source>
        <dbReference type="Proteomes" id="UP001239167"/>
    </source>
</evidence>
<comment type="similarity">
    <text evidence="1 5">Belongs to the bacterial ribosomal protein bL27 family.</text>
</comment>
<dbReference type="RefSeq" id="WP_196603895.1">
    <property type="nucleotide sequence ID" value="NZ_CP116940.1"/>
</dbReference>
<evidence type="ECO:0000256" key="2">
    <source>
        <dbReference type="ARBA" id="ARBA00022980"/>
    </source>
</evidence>
<dbReference type="PANTHER" id="PTHR15893">
    <property type="entry name" value="RIBOSOMAL PROTEIN L27"/>
    <property type="match status" value="1"/>
</dbReference>
<dbReference type="PRINTS" id="PR00063">
    <property type="entry name" value="RIBOSOMALL27"/>
</dbReference>
<dbReference type="Proteomes" id="UP001239167">
    <property type="component" value="Unassembled WGS sequence"/>
</dbReference>
<dbReference type="SUPFAM" id="SSF110324">
    <property type="entry name" value="Ribosomal L27 protein-like"/>
    <property type="match status" value="1"/>
</dbReference>
<keyword evidence="7" id="KW-1185">Reference proteome</keyword>
<evidence type="ECO:0000256" key="5">
    <source>
        <dbReference type="HAMAP-Rule" id="MF_00539"/>
    </source>
</evidence>
<evidence type="ECO:0000313" key="6">
    <source>
        <dbReference type="EMBL" id="MDQ0204410.1"/>
    </source>
</evidence>
<evidence type="ECO:0000256" key="3">
    <source>
        <dbReference type="ARBA" id="ARBA00023274"/>
    </source>
</evidence>
<dbReference type="PANTHER" id="PTHR15893:SF0">
    <property type="entry name" value="LARGE RIBOSOMAL SUBUNIT PROTEIN BL27M"/>
    <property type="match status" value="1"/>
</dbReference>